<dbReference type="InterPro" id="IPR015943">
    <property type="entry name" value="WD40/YVTN_repeat-like_dom_sf"/>
</dbReference>
<evidence type="ECO:0000256" key="2">
    <source>
        <dbReference type="ARBA" id="ARBA00022574"/>
    </source>
</evidence>
<dbReference type="SUPFAM" id="SSF50978">
    <property type="entry name" value="WD40 repeat-like"/>
    <property type="match status" value="1"/>
</dbReference>
<feature type="repeat" description="WD" evidence="4">
    <location>
        <begin position="95"/>
        <end position="136"/>
    </location>
</feature>
<dbReference type="AlphaFoldDB" id="A0A9P0GVU7"/>
<protein>
    <recommendedName>
        <fullName evidence="1">WD repeat-containing protein 89</fullName>
    </recommendedName>
</protein>
<accession>A0A9P0GVU7</accession>
<dbReference type="EMBL" id="OU896710">
    <property type="protein sequence ID" value="CAH1164297.1"/>
    <property type="molecule type" value="Genomic_DNA"/>
</dbReference>
<dbReference type="Pfam" id="PF00400">
    <property type="entry name" value="WD40"/>
    <property type="match status" value="2"/>
</dbReference>
<keyword evidence="6" id="KW-1185">Reference proteome</keyword>
<reference evidence="5" key="2">
    <citation type="submission" date="2022-10" db="EMBL/GenBank/DDBJ databases">
        <authorList>
            <consortium name="ENA_rothamsted_submissions"/>
            <consortium name="culmorum"/>
            <person name="King R."/>
        </authorList>
    </citation>
    <scope>NUCLEOTIDE SEQUENCE</scope>
</reference>
<dbReference type="InterPro" id="IPR019775">
    <property type="entry name" value="WD40_repeat_CS"/>
</dbReference>
<keyword evidence="2 4" id="KW-0853">WD repeat</keyword>
<dbReference type="OrthoDB" id="25131at2759"/>
<dbReference type="InterPro" id="IPR036322">
    <property type="entry name" value="WD40_repeat_dom_sf"/>
</dbReference>
<dbReference type="PANTHER" id="PTHR22889:SF0">
    <property type="entry name" value="WD REPEAT-CONTAINING PROTEIN 89"/>
    <property type="match status" value="1"/>
</dbReference>
<dbReference type="InterPro" id="IPR020472">
    <property type="entry name" value="WD40_PAC1"/>
</dbReference>
<evidence type="ECO:0000313" key="5">
    <source>
        <dbReference type="EMBL" id="CAH1164297.1"/>
    </source>
</evidence>
<organism evidence="5 6">
    <name type="scientific">Phaedon cochleariae</name>
    <name type="common">Mustard beetle</name>
    <dbReference type="NCBI Taxonomy" id="80249"/>
    <lineage>
        <taxon>Eukaryota</taxon>
        <taxon>Metazoa</taxon>
        <taxon>Ecdysozoa</taxon>
        <taxon>Arthropoda</taxon>
        <taxon>Hexapoda</taxon>
        <taxon>Insecta</taxon>
        <taxon>Pterygota</taxon>
        <taxon>Neoptera</taxon>
        <taxon>Endopterygota</taxon>
        <taxon>Coleoptera</taxon>
        <taxon>Polyphaga</taxon>
        <taxon>Cucujiformia</taxon>
        <taxon>Chrysomeloidea</taxon>
        <taxon>Chrysomelidae</taxon>
        <taxon>Chrysomelinae</taxon>
        <taxon>Chrysomelini</taxon>
        <taxon>Phaedon</taxon>
    </lineage>
</organism>
<reference evidence="5" key="1">
    <citation type="submission" date="2022-01" db="EMBL/GenBank/DDBJ databases">
        <authorList>
            <person name="King R."/>
        </authorList>
    </citation>
    <scope>NUCLEOTIDE SEQUENCE</scope>
</reference>
<dbReference type="InterPro" id="IPR001680">
    <property type="entry name" value="WD40_rpt"/>
</dbReference>
<evidence type="ECO:0000313" key="6">
    <source>
        <dbReference type="Proteomes" id="UP001153737"/>
    </source>
</evidence>
<keyword evidence="3" id="KW-0677">Repeat</keyword>
<dbReference type="Gene3D" id="2.130.10.10">
    <property type="entry name" value="YVTN repeat-like/Quinoprotein amine dehydrogenase"/>
    <property type="match status" value="2"/>
</dbReference>
<dbReference type="PROSITE" id="PS50082">
    <property type="entry name" value="WD_REPEATS_2"/>
    <property type="match status" value="3"/>
</dbReference>
<feature type="repeat" description="WD" evidence="4">
    <location>
        <begin position="341"/>
        <end position="376"/>
    </location>
</feature>
<feature type="repeat" description="WD" evidence="4">
    <location>
        <begin position="192"/>
        <end position="234"/>
    </location>
</feature>
<dbReference type="PRINTS" id="PR00320">
    <property type="entry name" value="GPROTEINBRPT"/>
</dbReference>
<dbReference type="PANTHER" id="PTHR22889">
    <property type="entry name" value="WD REPEAT-CONTAINING PROTEIN 89"/>
    <property type="match status" value="1"/>
</dbReference>
<evidence type="ECO:0000256" key="4">
    <source>
        <dbReference type="PROSITE-ProRule" id="PRU00221"/>
    </source>
</evidence>
<name>A0A9P0GVU7_PHACE</name>
<dbReference type="PROSITE" id="PS00678">
    <property type="entry name" value="WD_REPEATS_1"/>
    <property type="match status" value="1"/>
</dbReference>
<evidence type="ECO:0000256" key="3">
    <source>
        <dbReference type="ARBA" id="ARBA00022737"/>
    </source>
</evidence>
<proteinExistence type="predicted"/>
<evidence type="ECO:0000256" key="1">
    <source>
        <dbReference type="ARBA" id="ARBA00021125"/>
    </source>
</evidence>
<gene>
    <name evidence="5" type="ORF">PHAECO_LOCUS8110</name>
</gene>
<dbReference type="SMART" id="SM00320">
    <property type="entry name" value="WD40"/>
    <property type="match status" value="3"/>
</dbReference>
<sequence>MVQSVTLEMDKLELILETTNGHVESESDPDESDIEEIDAIFHDSECLNETIVQKNEYILHVDATRESDPNIATASRESCMVYKLEGTQVAQIADYIDHTNIIDCRFSSGNSNLLYTGSSDGSIRLWDLRTPKNSSLNFVDNTVENDKDKKSFSCFDVSSNDRLLTVGTNVFEGDAFLLFWDTRNQKLMGGYWDSHTDDITQVKFHPEDMNKLMSGSTDGLINIYDLTQTKEDDALTDTLNSESSIDQLMWFSKNRNYGISCMTHTFDLQLWNVDDAEPYRKVDRTELAKGIKKKSESYIYTAKCHQAKNDLMVLVGSNFGGGECMRGLQIKEKEVSPSIGFKKNKQIVRCSWFNENKNILLTGGENGILNVWKVGI</sequence>
<dbReference type="PROSITE" id="PS50294">
    <property type="entry name" value="WD_REPEATS_REGION"/>
    <property type="match status" value="3"/>
</dbReference>
<dbReference type="InterPro" id="IPR039328">
    <property type="entry name" value="WDR89"/>
</dbReference>
<dbReference type="Proteomes" id="UP001153737">
    <property type="component" value="Chromosome 4"/>
</dbReference>